<protein>
    <submittedName>
        <fullName evidence="2">Pyridoxamine 5'-phosphate oxidase family protein</fullName>
        <ecNumber evidence="2">1.-.-.-</ecNumber>
        <ecNumber evidence="2">1.4.3.5</ecNumber>
    </submittedName>
</protein>
<name>A0ABT9HBF4_9SPHN</name>
<dbReference type="InterPro" id="IPR011576">
    <property type="entry name" value="Pyridox_Oxase_N"/>
</dbReference>
<sequence>MAEFFDRLEDEYIATLAQQPVFFVATACAEGRINLSPKGYDSFRVLGPSRVAYLDIAGSGNETHAHLAADGRITVMVCNFEQPALILRIYGRGHPVLPQDAGWDELAAHFTLLPGTRQIFDIAVESVQTSCGWGVPLMQFDRERQTLVKYYQGRDPEAFVAKRQQRSKSIDGLPTRATDRFIAGD</sequence>
<dbReference type="PANTHER" id="PTHR39336:SF1">
    <property type="entry name" value="PYRIDOXAMINE PHOSPHATE OXIDASE FAMILY PROTEIN (AFU_ORTHOLOGUE AFUA_6G11440)"/>
    <property type="match status" value="1"/>
</dbReference>
<dbReference type="EC" id="1.4.3.5" evidence="2"/>
<dbReference type="Gene3D" id="2.30.110.10">
    <property type="entry name" value="Electron Transport, Fmn-binding Protein, Chain A"/>
    <property type="match status" value="1"/>
</dbReference>
<dbReference type="SUPFAM" id="SSF50475">
    <property type="entry name" value="FMN-binding split barrel"/>
    <property type="match status" value="1"/>
</dbReference>
<dbReference type="Proteomes" id="UP001235664">
    <property type="component" value="Unassembled WGS sequence"/>
</dbReference>
<comment type="caution">
    <text evidence="2">The sequence shown here is derived from an EMBL/GenBank/DDBJ whole genome shotgun (WGS) entry which is preliminary data.</text>
</comment>
<dbReference type="EMBL" id="JAVAIL010000005">
    <property type="protein sequence ID" value="MDP4540665.1"/>
    <property type="molecule type" value="Genomic_DNA"/>
</dbReference>
<dbReference type="PANTHER" id="PTHR39336">
    <property type="entry name" value="PYRIDOXAMINE PHOSPHATE OXIDASE FAMILY PROTEIN (AFU_ORTHOLOGUE AFUA_6G11440)"/>
    <property type="match status" value="1"/>
</dbReference>
<dbReference type="EC" id="1.-.-.-" evidence="2"/>
<organism evidence="2 3">
    <name type="scientific">Qipengyuania benthica</name>
    <dbReference type="NCBI Taxonomy" id="3067651"/>
    <lineage>
        <taxon>Bacteria</taxon>
        <taxon>Pseudomonadati</taxon>
        <taxon>Pseudomonadota</taxon>
        <taxon>Alphaproteobacteria</taxon>
        <taxon>Sphingomonadales</taxon>
        <taxon>Erythrobacteraceae</taxon>
        <taxon>Qipengyuania</taxon>
    </lineage>
</organism>
<dbReference type="GO" id="GO:0004733">
    <property type="term" value="F:pyridoxamine phosphate oxidase activity"/>
    <property type="evidence" value="ECO:0007669"/>
    <property type="project" value="UniProtKB-EC"/>
</dbReference>
<dbReference type="RefSeq" id="WP_305930669.1">
    <property type="nucleotide sequence ID" value="NZ_JAVAIL010000005.1"/>
</dbReference>
<keyword evidence="3" id="KW-1185">Reference proteome</keyword>
<gene>
    <name evidence="2" type="ORF">Q9K01_13620</name>
</gene>
<keyword evidence="2" id="KW-0560">Oxidoreductase</keyword>
<reference evidence="2 3" key="1">
    <citation type="submission" date="2023-08" db="EMBL/GenBank/DDBJ databases">
        <title>genomic of DY56.</title>
        <authorList>
            <person name="Wang Y."/>
        </authorList>
    </citation>
    <scope>NUCLEOTIDE SEQUENCE [LARGE SCALE GENOMIC DNA]</scope>
    <source>
        <strain evidence="2 3">DY56-A-20</strain>
    </source>
</reference>
<evidence type="ECO:0000313" key="2">
    <source>
        <dbReference type="EMBL" id="MDP4540665.1"/>
    </source>
</evidence>
<dbReference type="Pfam" id="PF01243">
    <property type="entry name" value="PNPOx_N"/>
    <property type="match status" value="1"/>
</dbReference>
<dbReference type="PROSITE" id="PS51257">
    <property type="entry name" value="PROKAR_LIPOPROTEIN"/>
    <property type="match status" value="1"/>
</dbReference>
<proteinExistence type="predicted"/>
<evidence type="ECO:0000259" key="1">
    <source>
        <dbReference type="Pfam" id="PF01243"/>
    </source>
</evidence>
<dbReference type="InterPro" id="IPR012349">
    <property type="entry name" value="Split_barrel_FMN-bd"/>
</dbReference>
<evidence type="ECO:0000313" key="3">
    <source>
        <dbReference type="Proteomes" id="UP001235664"/>
    </source>
</evidence>
<feature type="domain" description="Pyridoxamine 5'-phosphate oxidase N-terminal" evidence="1">
    <location>
        <begin position="8"/>
        <end position="131"/>
    </location>
</feature>
<accession>A0ABT9HBF4</accession>